<dbReference type="AlphaFoldDB" id="A0A931HBB2"/>
<dbReference type="Pfam" id="PF03235">
    <property type="entry name" value="GmrSD_N"/>
    <property type="match status" value="1"/>
</dbReference>
<dbReference type="InterPro" id="IPR004919">
    <property type="entry name" value="GmrSD_N"/>
</dbReference>
<keyword evidence="3" id="KW-1185">Reference proteome</keyword>
<dbReference type="RefSeq" id="WP_197161657.1">
    <property type="nucleotide sequence ID" value="NZ_JADZGI010000001.1"/>
</dbReference>
<protein>
    <submittedName>
        <fullName evidence="2">DUF262 domain-containing protein</fullName>
    </submittedName>
</protein>
<feature type="domain" description="GmrSD restriction endonucleases N-terminal" evidence="1">
    <location>
        <begin position="24"/>
        <end position="173"/>
    </location>
</feature>
<evidence type="ECO:0000259" key="1">
    <source>
        <dbReference type="Pfam" id="PF03235"/>
    </source>
</evidence>
<accession>A0A931HBB2</accession>
<dbReference type="PANTHER" id="PTHR39639">
    <property type="entry name" value="CHROMOSOME 16, WHOLE GENOME SHOTGUN SEQUENCE"/>
    <property type="match status" value="1"/>
</dbReference>
<dbReference type="EMBL" id="JADZGI010000001">
    <property type="protein sequence ID" value="MBH0112383.1"/>
    <property type="molecule type" value="Genomic_DNA"/>
</dbReference>
<sequence>MSSLLKIEPHQTRTLKWWNTRRNKIDFDPPYQRKGRLWSDKDKSYLIDSILNGFDIPKLYLADYQFGPSSLNTKRLPYAIIDGKQRLEAVFDFFDNNLCLDENFIWRLAPNEKLGGLSLQDLHHNFPDAAEEFENSSLTIMSVFTDDETLINDLFVRLNRSKPLTGAEVRNAIAGPVTAVIRELCKHSIFSETIKFSIKRAGDNNAAAKVLIFEYYEELVKTKKKDLDRFAESSEVSREKLELSARRVIDTFNEMSDVFIPHDTLLSSSGLFPVYYWLVRITNPELHKYIRRFLINFEEDRKLLRDHQRIGGALNPIHSKFARYDTLNRSTNDVGSHRGRIEILKEMMRNYFYNNLKIPENSIFRF</sequence>
<gene>
    <name evidence="2" type="ORF">I5E68_05365</name>
</gene>
<comment type="caution">
    <text evidence="2">The sequence shown here is derived from an EMBL/GenBank/DDBJ whole genome shotgun (WGS) entry which is preliminary data.</text>
</comment>
<proteinExistence type="predicted"/>
<name>A0A931HBB2_9SPHN</name>
<dbReference type="PANTHER" id="PTHR39639:SF1">
    <property type="entry name" value="DUF262 DOMAIN-CONTAINING PROTEIN"/>
    <property type="match status" value="1"/>
</dbReference>
<organism evidence="2 3">
    <name type="scientific">Novosphingobium aureum</name>
    <dbReference type="NCBI Taxonomy" id="2792964"/>
    <lineage>
        <taxon>Bacteria</taxon>
        <taxon>Pseudomonadati</taxon>
        <taxon>Pseudomonadota</taxon>
        <taxon>Alphaproteobacteria</taxon>
        <taxon>Sphingomonadales</taxon>
        <taxon>Sphingomonadaceae</taxon>
        <taxon>Novosphingobium</taxon>
    </lineage>
</organism>
<dbReference type="Proteomes" id="UP000617634">
    <property type="component" value="Unassembled WGS sequence"/>
</dbReference>
<evidence type="ECO:0000313" key="2">
    <source>
        <dbReference type="EMBL" id="MBH0112383.1"/>
    </source>
</evidence>
<evidence type="ECO:0000313" key="3">
    <source>
        <dbReference type="Proteomes" id="UP000617634"/>
    </source>
</evidence>
<reference evidence="2" key="1">
    <citation type="submission" date="2020-11" db="EMBL/GenBank/DDBJ databases">
        <title>Novosphingobium aureum sp. nov., a marine bacterium isolated from sediment of a salt flat.</title>
        <authorList>
            <person name="Yoo Y."/>
            <person name="Kim J.-J."/>
        </authorList>
    </citation>
    <scope>NUCLEOTIDE SEQUENCE</scope>
    <source>
        <strain evidence="2">YJ-S2-02</strain>
    </source>
</reference>